<dbReference type="RefSeq" id="XP_004508879.1">
    <property type="nucleotide sequence ID" value="XM_004508822.3"/>
</dbReference>
<keyword evidence="8" id="KW-0418">Kinase</keyword>
<keyword evidence="2" id="KW-0723">Serine/threonine-protein kinase</keyword>
<dbReference type="InterPro" id="IPR011009">
    <property type="entry name" value="Kinase-like_dom_sf"/>
</dbReference>
<dbReference type="KEGG" id="cam:101498985"/>
<keyword evidence="11 14" id="KW-0472">Membrane</keyword>
<evidence type="ECO:0000256" key="9">
    <source>
        <dbReference type="ARBA" id="ARBA00022840"/>
    </source>
</evidence>
<organism evidence="18 19">
    <name type="scientific">Cicer arietinum</name>
    <name type="common">Chickpea</name>
    <name type="synonym">Garbanzo</name>
    <dbReference type="NCBI Taxonomy" id="3827"/>
    <lineage>
        <taxon>Eukaryota</taxon>
        <taxon>Viridiplantae</taxon>
        <taxon>Streptophyta</taxon>
        <taxon>Embryophyta</taxon>
        <taxon>Tracheophyta</taxon>
        <taxon>Spermatophyta</taxon>
        <taxon>Magnoliopsida</taxon>
        <taxon>eudicotyledons</taxon>
        <taxon>Gunneridae</taxon>
        <taxon>Pentapetalae</taxon>
        <taxon>rosids</taxon>
        <taxon>fabids</taxon>
        <taxon>Fabales</taxon>
        <taxon>Fabaceae</taxon>
        <taxon>Papilionoideae</taxon>
        <taxon>50 kb inversion clade</taxon>
        <taxon>NPAAA clade</taxon>
        <taxon>Hologalegina</taxon>
        <taxon>IRL clade</taxon>
        <taxon>Cicereae</taxon>
        <taxon>Cicer</taxon>
    </lineage>
</organism>
<evidence type="ECO:0000256" key="12">
    <source>
        <dbReference type="ARBA" id="ARBA00023170"/>
    </source>
</evidence>
<evidence type="ECO:0000259" key="16">
    <source>
        <dbReference type="PROSITE" id="PS50011"/>
    </source>
</evidence>
<dbReference type="AlphaFoldDB" id="A0A1S2YRR9"/>
<dbReference type="GeneID" id="101498985"/>
<dbReference type="Pfam" id="PF01657">
    <property type="entry name" value="Stress-antifung"/>
    <property type="match status" value="2"/>
</dbReference>
<dbReference type="STRING" id="3827.A0A1S2YRR9"/>
<feature type="transmembrane region" description="Helical" evidence="14">
    <location>
        <begin position="256"/>
        <end position="279"/>
    </location>
</feature>
<dbReference type="InterPro" id="IPR000719">
    <property type="entry name" value="Prot_kinase_dom"/>
</dbReference>
<keyword evidence="4 14" id="KW-0812">Transmembrane</keyword>
<keyword evidence="3" id="KW-0808">Transferase</keyword>
<dbReference type="OrthoDB" id="1908121at2759"/>
<dbReference type="InterPro" id="IPR008271">
    <property type="entry name" value="Ser/Thr_kinase_AS"/>
</dbReference>
<dbReference type="SUPFAM" id="SSF56112">
    <property type="entry name" value="Protein kinase-like (PK-like)"/>
    <property type="match status" value="1"/>
</dbReference>
<evidence type="ECO:0000256" key="5">
    <source>
        <dbReference type="ARBA" id="ARBA00022729"/>
    </source>
</evidence>
<keyword evidence="10 14" id="KW-1133">Transmembrane helix</keyword>
<dbReference type="CDD" id="cd23509">
    <property type="entry name" value="Gnk2-like"/>
    <property type="match status" value="2"/>
</dbReference>
<evidence type="ECO:0000313" key="18">
    <source>
        <dbReference type="Proteomes" id="UP000087171"/>
    </source>
</evidence>
<evidence type="ECO:0000256" key="14">
    <source>
        <dbReference type="SAM" id="Phobius"/>
    </source>
</evidence>
<dbReference type="eggNOG" id="ENOG502QRU4">
    <property type="taxonomic scope" value="Eukaryota"/>
</dbReference>
<dbReference type="InterPro" id="IPR038408">
    <property type="entry name" value="GNK2_sf"/>
</dbReference>
<dbReference type="InterPro" id="IPR002902">
    <property type="entry name" value="GNK2"/>
</dbReference>
<protein>
    <submittedName>
        <fullName evidence="19">Cysteine-rich receptor-like protein kinase 1</fullName>
    </submittedName>
</protein>
<evidence type="ECO:0000256" key="3">
    <source>
        <dbReference type="ARBA" id="ARBA00022679"/>
    </source>
</evidence>
<feature type="chain" id="PRO_5010309933" evidence="15">
    <location>
        <begin position="22"/>
        <end position="682"/>
    </location>
</feature>
<dbReference type="Proteomes" id="UP000087171">
    <property type="component" value="Chromosome Ca7"/>
</dbReference>
<dbReference type="GO" id="GO:0016020">
    <property type="term" value="C:membrane"/>
    <property type="evidence" value="ECO:0007669"/>
    <property type="project" value="UniProtKB-SubCell"/>
</dbReference>
<sequence>MQNYHILRGIILSCLLLCVACFNGAVHEAGLTCGSYQYPGDNGGNKLMQNWMIAMDGVSFQVKEHGWGAQTLVGNWHPMYALGQCHRDLNPTQCYDCFTQARQLLSRCVPKVAGRIYLDGCFLRYDNYTFFDESVDSNRDTNMCGTTEKGETTLKRVASLISNVSKSAGEHRFAVEGEGGVYALAQCWETVDKWSCQRCLREAGKKVQGCVPAPEGRSLFTGCFMRYSTRKFYKDVVAQNDAQTTPPPPRDRHINVWIIIACVISAIAVILLIVPIAFLSRRKMVSHEKSNNHFGGSPSFAYVAGFSFRYDVLEKATNYFDVTNKLAPKGEEDGSMFKATLPTGRTVAVKRLSFDTRQWTDVLFNEVNLINGIQHKNVVKLLGCSIDGPESLLVYEFLPNKSLDQILFDKDSKNVVSWEQRFQIICGIAEGLAYLHEGSGTKIIHRDIKSSNILLDEALNPKIVDFGLALCVAKNKSNLNTGTAGTLRYMAPECLSQGQMTEKSDIYAFGVMVTEIVCGKKNSAYPQGSNSVLHSVWKSFKENNITTSVDPSLQGKCVVEEASSALQIGLLCTQSSATLRPSMSEVVQMLTKKDYIIPSPKQQPFLNYTVLTLDDRTLASTMSITSNGHASTRSSFHSTTSSLHPGEDATLLESRFSTSGRFTNSESPDLSIQVNMLVPQPR</sequence>
<dbReference type="Gene3D" id="3.30.430.20">
    <property type="entry name" value="Gnk2 domain, C-X8-C-X2-C motif"/>
    <property type="match status" value="2"/>
</dbReference>
<evidence type="ECO:0000256" key="8">
    <source>
        <dbReference type="ARBA" id="ARBA00022777"/>
    </source>
</evidence>
<dbReference type="PROSITE" id="PS51473">
    <property type="entry name" value="GNK2"/>
    <property type="match status" value="2"/>
</dbReference>
<proteinExistence type="predicted"/>
<dbReference type="SMART" id="SM00220">
    <property type="entry name" value="S_TKc"/>
    <property type="match status" value="1"/>
</dbReference>
<dbReference type="PANTHER" id="PTHR47973">
    <property type="entry name" value="CYSTEINE-RICH RECEPTOR-LIKE PROTEIN KINASE 3"/>
    <property type="match status" value="1"/>
</dbReference>
<keyword evidence="18" id="KW-1185">Reference proteome</keyword>
<reference evidence="19" key="2">
    <citation type="submission" date="2025-08" db="UniProtKB">
        <authorList>
            <consortium name="RefSeq"/>
        </authorList>
    </citation>
    <scope>IDENTIFICATION</scope>
    <source>
        <tissue evidence="19">Etiolated seedlings</tissue>
    </source>
</reference>
<dbReference type="PROSITE" id="PS50011">
    <property type="entry name" value="PROTEIN_KINASE_DOM"/>
    <property type="match status" value="1"/>
</dbReference>
<evidence type="ECO:0000256" key="4">
    <source>
        <dbReference type="ARBA" id="ARBA00022692"/>
    </source>
</evidence>
<keyword evidence="13" id="KW-0325">Glycoprotein</keyword>
<comment type="subcellular location">
    <subcellularLocation>
        <location evidence="1">Membrane</location>
        <topology evidence="1">Single-pass membrane protein</topology>
    </subcellularLocation>
</comment>
<keyword evidence="7" id="KW-0547">Nucleotide-binding</keyword>
<accession>A0A1S2YRR9</accession>
<dbReference type="GO" id="GO:0004674">
    <property type="term" value="F:protein serine/threonine kinase activity"/>
    <property type="evidence" value="ECO:0007669"/>
    <property type="project" value="UniProtKB-KW"/>
</dbReference>
<dbReference type="Gene3D" id="3.30.200.20">
    <property type="entry name" value="Phosphorylase Kinase, domain 1"/>
    <property type="match status" value="1"/>
</dbReference>
<evidence type="ECO:0000256" key="13">
    <source>
        <dbReference type="ARBA" id="ARBA00023180"/>
    </source>
</evidence>
<dbReference type="Pfam" id="PF00069">
    <property type="entry name" value="Pkinase"/>
    <property type="match status" value="1"/>
</dbReference>
<evidence type="ECO:0000256" key="15">
    <source>
        <dbReference type="SAM" id="SignalP"/>
    </source>
</evidence>
<evidence type="ECO:0000256" key="11">
    <source>
        <dbReference type="ARBA" id="ARBA00023136"/>
    </source>
</evidence>
<keyword evidence="5 15" id="KW-0732">Signal</keyword>
<reference evidence="18" key="1">
    <citation type="journal article" date="2013" name="Nat. Biotechnol.">
        <title>Draft genome sequence of chickpea (Cicer arietinum) provides a resource for trait improvement.</title>
        <authorList>
            <person name="Varshney R.K."/>
            <person name="Song C."/>
            <person name="Saxena R.K."/>
            <person name="Azam S."/>
            <person name="Yu S."/>
            <person name="Sharpe A.G."/>
            <person name="Cannon S."/>
            <person name="Baek J."/>
            <person name="Rosen B.D."/>
            <person name="Tar'an B."/>
            <person name="Millan T."/>
            <person name="Zhang X."/>
            <person name="Ramsay L.D."/>
            <person name="Iwata A."/>
            <person name="Wang Y."/>
            <person name="Nelson W."/>
            <person name="Farmer A.D."/>
            <person name="Gaur P.M."/>
            <person name="Soderlund C."/>
            <person name="Penmetsa R.V."/>
            <person name="Xu C."/>
            <person name="Bharti A.K."/>
            <person name="He W."/>
            <person name="Winter P."/>
            <person name="Zhao S."/>
            <person name="Hane J.K."/>
            <person name="Carrasquilla-Garcia N."/>
            <person name="Condie J.A."/>
            <person name="Upadhyaya H.D."/>
            <person name="Luo M.C."/>
            <person name="Thudi M."/>
            <person name="Gowda C.L."/>
            <person name="Singh N.P."/>
            <person name="Lichtenzveig J."/>
            <person name="Gali K.K."/>
            <person name="Rubio J."/>
            <person name="Nadarajan N."/>
            <person name="Dolezel J."/>
            <person name="Bansal K.C."/>
            <person name="Xu X."/>
            <person name="Edwards D."/>
            <person name="Zhang G."/>
            <person name="Kahl G."/>
            <person name="Gil J."/>
            <person name="Singh K.B."/>
            <person name="Datta S.K."/>
            <person name="Jackson S.A."/>
            <person name="Wang J."/>
            <person name="Cook D.R."/>
        </authorList>
    </citation>
    <scope>NUCLEOTIDE SEQUENCE [LARGE SCALE GENOMIC DNA]</scope>
    <source>
        <strain evidence="18">cv. CDC Frontier</strain>
    </source>
</reference>
<keyword evidence="9" id="KW-0067">ATP-binding</keyword>
<feature type="domain" description="Gnk2-homologous" evidence="17">
    <location>
        <begin position="131"/>
        <end position="232"/>
    </location>
</feature>
<dbReference type="GO" id="GO:0005524">
    <property type="term" value="F:ATP binding"/>
    <property type="evidence" value="ECO:0007669"/>
    <property type="project" value="UniProtKB-KW"/>
</dbReference>
<dbReference type="PaxDb" id="3827-XP_004508879.1"/>
<dbReference type="PROSITE" id="PS00108">
    <property type="entry name" value="PROTEIN_KINASE_ST"/>
    <property type="match status" value="1"/>
</dbReference>
<dbReference type="FunFam" id="1.10.510.10:FF:000336">
    <property type="entry name" value="Cysteine-rich receptor-like protein kinase 2"/>
    <property type="match status" value="1"/>
</dbReference>
<name>A0A1S2YRR9_CICAR</name>
<keyword evidence="12" id="KW-0675">Receptor</keyword>
<evidence type="ECO:0000256" key="6">
    <source>
        <dbReference type="ARBA" id="ARBA00022737"/>
    </source>
</evidence>
<evidence type="ECO:0000256" key="10">
    <source>
        <dbReference type="ARBA" id="ARBA00022989"/>
    </source>
</evidence>
<evidence type="ECO:0000313" key="19">
    <source>
        <dbReference type="RefSeq" id="XP_004508879.1"/>
    </source>
</evidence>
<dbReference type="InterPro" id="IPR052059">
    <property type="entry name" value="CR_Ser/Thr_kinase"/>
</dbReference>
<gene>
    <name evidence="19" type="primary">LOC101498985</name>
</gene>
<feature type="domain" description="Protein kinase" evidence="16">
    <location>
        <begin position="289"/>
        <end position="606"/>
    </location>
</feature>
<evidence type="ECO:0000256" key="7">
    <source>
        <dbReference type="ARBA" id="ARBA00022741"/>
    </source>
</evidence>
<dbReference type="Gene3D" id="1.10.510.10">
    <property type="entry name" value="Transferase(Phosphotransferase) domain 1"/>
    <property type="match status" value="1"/>
</dbReference>
<feature type="signal peptide" evidence="15">
    <location>
        <begin position="1"/>
        <end position="21"/>
    </location>
</feature>
<keyword evidence="6" id="KW-0677">Repeat</keyword>
<dbReference type="FunFam" id="3.30.430.20:FF:000015">
    <property type="entry name" value="Cysteine-rich receptor-like protein kinase 3"/>
    <property type="match status" value="1"/>
</dbReference>
<evidence type="ECO:0000256" key="1">
    <source>
        <dbReference type="ARBA" id="ARBA00004167"/>
    </source>
</evidence>
<evidence type="ECO:0000256" key="2">
    <source>
        <dbReference type="ARBA" id="ARBA00022527"/>
    </source>
</evidence>
<evidence type="ECO:0000259" key="17">
    <source>
        <dbReference type="PROSITE" id="PS51473"/>
    </source>
</evidence>
<feature type="domain" description="Gnk2-homologous" evidence="17">
    <location>
        <begin position="26"/>
        <end position="130"/>
    </location>
</feature>